<dbReference type="VEuPathDB" id="FungiDB:PYU1_G009134"/>
<dbReference type="HOGENOM" id="CLU_077552_0_0_1"/>
<sequence length="258" mass="28946">MGAAKKASKKPPKLIAPGKAKAALAGGTIGIVTHVGDTLHHNDKKHNKHASAKKHRGDAYRLLDDDTSKRMRKQLAAVGCKLVRVVDFMELKRDDFEPFMEDEEKFDHYCKRMREDGTWGGNQELYAAARHFRVYVVIHMESARMVIECDTHKPQKVLHVAYHGSDHYDSVRSIQDVDLDEPPREIVLDCDGFRPEDLAKRWNGKSAEEAPLIAALSPEDPSSVDALAQGLDALHVNAKIPLSKKELRKLKKSAKKTK</sequence>
<dbReference type="Proteomes" id="UP000019132">
    <property type="component" value="Unassembled WGS sequence"/>
</dbReference>
<dbReference type="PANTHER" id="PTHR12419">
    <property type="entry name" value="OTU DOMAIN CONTAINING PROTEIN"/>
    <property type="match status" value="1"/>
</dbReference>
<dbReference type="PANTHER" id="PTHR12419:SF7">
    <property type="entry name" value="OTU DOMAIN-CONTAINING PROTEIN 3"/>
    <property type="match status" value="1"/>
</dbReference>
<dbReference type="InterPro" id="IPR038765">
    <property type="entry name" value="Papain-like_cys_pep_sf"/>
</dbReference>
<reference evidence="3" key="2">
    <citation type="submission" date="2010-04" db="EMBL/GenBank/DDBJ databases">
        <authorList>
            <person name="Buell R."/>
            <person name="Hamilton J."/>
            <person name="Hostetler J."/>
        </authorList>
    </citation>
    <scope>NUCLEOTIDE SEQUENCE [LARGE SCALE GENOMIC DNA]</scope>
    <source>
        <strain evidence="3">DAOM:BR144</strain>
    </source>
</reference>
<proteinExistence type="predicted"/>
<reference evidence="3" key="1">
    <citation type="journal article" date="2010" name="Genome Biol.">
        <title>Genome sequence of the necrotrophic plant pathogen Pythium ultimum reveals original pathogenicity mechanisms and effector repertoire.</title>
        <authorList>
            <person name="Levesque C.A."/>
            <person name="Brouwer H."/>
            <person name="Cano L."/>
            <person name="Hamilton J.P."/>
            <person name="Holt C."/>
            <person name="Huitema E."/>
            <person name="Raffaele S."/>
            <person name="Robideau G.P."/>
            <person name="Thines M."/>
            <person name="Win J."/>
            <person name="Zerillo M.M."/>
            <person name="Beakes G.W."/>
            <person name="Boore J.L."/>
            <person name="Busam D."/>
            <person name="Dumas B."/>
            <person name="Ferriera S."/>
            <person name="Fuerstenberg S.I."/>
            <person name="Gachon C.M."/>
            <person name="Gaulin E."/>
            <person name="Govers F."/>
            <person name="Grenville-Briggs L."/>
            <person name="Horner N."/>
            <person name="Hostetler J."/>
            <person name="Jiang R.H."/>
            <person name="Johnson J."/>
            <person name="Krajaejun T."/>
            <person name="Lin H."/>
            <person name="Meijer H.J."/>
            <person name="Moore B."/>
            <person name="Morris P."/>
            <person name="Phuntmart V."/>
            <person name="Puiu D."/>
            <person name="Shetty J."/>
            <person name="Stajich J.E."/>
            <person name="Tripathy S."/>
            <person name="Wawra S."/>
            <person name="van West P."/>
            <person name="Whitty B.R."/>
            <person name="Coutinho P.M."/>
            <person name="Henrissat B."/>
            <person name="Martin F."/>
            <person name="Thomas P.D."/>
            <person name="Tyler B.M."/>
            <person name="De Vries R.P."/>
            <person name="Kamoun S."/>
            <person name="Yandell M."/>
            <person name="Tisserat N."/>
            <person name="Buell C.R."/>
        </authorList>
    </citation>
    <scope>NUCLEOTIDE SEQUENCE</scope>
    <source>
        <strain evidence="3">DAOM:BR144</strain>
    </source>
</reference>
<dbReference type="Gene3D" id="3.90.70.80">
    <property type="match status" value="1"/>
</dbReference>
<dbReference type="Pfam" id="PF02338">
    <property type="entry name" value="OTU"/>
    <property type="match status" value="1"/>
</dbReference>
<evidence type="ECO:0000259" key="1">
    <source>
        <dbReference type="PROSITE" id="PS50802"/>
    </source>
</evidence>
<keyword evidence="3" id="KW-1185">Reference proteome</keyword>
<dbReference type="InterPro" id="IPR050704">
    <property type="entry name" value="Peptidase_C85-like"/>
</dbReference>
<reference evidence="2" key="3">
    <citation type="submission" date="2015-02" db="UniProtKB">
        <authorList>
            <consortium name="EnsemblProtists"/>
        </authorList>
    </citation>
    <scope>IDENTIFICATION</scope>
    <source>
        <strain evidence="2">DAOM BR144</strain>
    </source>
</reference>
<dbReference type="GO" id="GO:0004843">
    <property type="term" value="F:cysteine-type deubiquitinase activity"/>
    <property type="evidence" value="ECO:0007669"/>
    <property type="project" value="TreeGrafter"/>
</dbReference>
<dbReference type="OMA" id="HMESARM"/>
<accession>K3WW04</accession>
<dbReference type="eggNOG" id="KOG2605">
    <property type="taxonomic scope" value="Eukaryota"/>
</dbReference>
<dbReference type="GO" id="GO:0016579">
    <property type="term" value="P:protein deubiquitination"/>
    <property type="evidence" value="ECO:0007669"/>
    <property type="project" value="TreeGrafter"/>
</dbReference>
<dbReference type="STRING" id="431595.K3WW04"/>
<protein>
    <recommendedName>
        <fullName evidence="1">OTU domain-containing protein</fullName>
    </recommendedName>
</protein>
<dbReference type="CDD" id="cd22771">
    <property type="entry name" value="OTU_plant_OTU7-like"/>
    <property type="match status" value="1"/>
</dbReference>
<dbReference type="PROSITE" id="PS50802">
    <property type="entry name" value="OTU"/>
    <property type="match status" value="1"/>
</dbReference>
<dbReference type="AlphaFoldDB" id="K3WW04"/>
<dbReference type="EMBL" id="GL376632">
    <property type="status" value="NOT_ANNOTATED_CDS"/>
    <property type="molecule type" value="Genomic_DNA"/>
</dbReference>
<dbReference type="SUPFAM" id="SSF54001">
    <property type="entry name" value="Cysteine proteinases"/>
    <property type="match status" value="1"/>
</dbReference>
<organism evidence="2 3">
    <name type="scientific">Globisporangium ultimum (strain ATCC 200006 / CBS 805.95 / DAOM BR144)</name>
    <name type="common">Pythium ultimum</name>
    <dbReference type="NCBI Taxonomy" id="431595"/>
    <lineage>
        <taxon>Eukaryota</taxon>
        <taxon>Sar</taxon>
        <taxon>Stramenopiles</taxon>
        <taxon>Oomycota</taxon>
        <taxon>Peronosporomycetes</taxon>
        <taxon>Pythiales</taxon>
        <taxon>Pythiaceae</taxon>
        <taxon>Globisporangium</taxon>
    </lineage>
</organism>
<feature type="domain" description="OTU" evidence="1">
    <location>
        <begin position="75"/>
        <end position="174"/>
    </location>
</feature>
<dbReference type="InterPro" id="IPR003323">
    <property type="entry name" value="OTU_dom"/>
</dbReference>
<evidence type="ECO:0000313" key="3">
    <source>
        <dbReference type="Proteomes" id="UP000019132"/>
    </source>
</evidence>
<evidence type="ECO:0000313" key="2">
    <source>
        <dbReference type="EnsemblProtists" id="PYU1_T009152"/>
    </source>
</evidence>
<dbReference type="InParanoid" id="K3WW04"/>
<name>K3WW04_GLOUD</name>
<dbReference type="EnsemblProtists" id="PYU1_T009152">
    <property type="protein sequence ID" value="PYU1_T009152"/>
    <property type="gene ID" value="PYU1_G009134"/>
</dbReference>